<name>A0A5C4XKZ5_9HYPH</name>
<evidence type="ECO:0000313" key="4">
    <source>
        <dbReference type="Proteomes" id="UP000311605"/>
    </source>
</evidence>
<keyword evidence="4" id="KW-1185">Reference proteome</keyword>
<dbReference type="PRINTS" id="PR00081">
    <property type="entry name" value="GDHRDH"/>
</dbReference>
<accession>A0A5C4XKZ5</accession>
<dbReference type="CDD" id="cd05233">
    <property type="entry name" value="SDR_c"/>
    <property type="match status" value="1"/>
</dbReference>
<proteinExistence type="inferred from homology"/>
<dbReference type="InterPro" id="IPR002347">
    <property type="entry name" value="SDR_fam"/>
</dbReference>
<dbReference type="Proteomes" id="UP000311605">
    <property type="component" value="Unassembled WGS sequence"/>
</dbReference>
<protein>
    <submittedName>
        <fullName evidence="3">SDR family oxidoreductase</fullName>
    </submittedName>
</protein>
<reference evidence="3 4" key="1">
    <citation type="submission" date="2019-06" db="EMBL/GenBank/DDBJ databases">
        <title>The draft genome of Rhizobium smilacinae PTYR-5.</title>
        <authorList>
            <person name="Liu L."/>
            <person name="Li L."/>
            <person name="Zhang X."/>
        </authorList>
    </citation>
    <scope>NUCLEOTIDE SEQUENCE [LARGE SCALE GENOMIC DNA]</scope>
    <source>
        <strain evidence="3 4">PTYR-5</strain>
    </source>
</reference>
<evidence type="ECO:0000313" key="3">
    <source>
        <dbReference type="EMBL" id="TNM63859.1"/>
    </source>
</evidence>
<dbReference type="AlphaFoldDB" id="A0A5C4XKZ5"/>
<dbReference type="OrthoDB" id="9780084at2"/>
<dbReference type="Gene3D" id="3.40.50.720">
    <property type="entry name" value="NAD(P)-binding Rossmann-like Domain"/>
    <property type="match status" value="1"/>
</dbReference>
<organism evidence="3 4">
    <name type="scientific">Aliirhizobium smilacinae</name>
    <dbReference type="NCBI Taxonomy" id="1395944"/>
    <lineage>
        <taxon>Bacteria</taxon>
        <taxon>Pseudomonadati</taxon>
        <taxon>Pseudomonadota</taxon>
        <taxon>Alphaproteobacteria</taxon>
        <taxon>Hyphomicrobiales</taxon>
        <taxon>Rhizobiaceae</taxon>
        <taxon>Aliirhizobium</taxon>
    </lineage>
</organism>
<dbReference type="PRINTS" id="PR00080">
    <property type="entry name" value="SDRFAMILY"/>
</dbReference>
<comment type="similarity">
    <text evidence="1">Belongs to the short-chain dehydrogenases/reductases (SDR) family.</text>
</comment>
<dbReference type="PANTHER" id="PTHR43639">
    <property type="entry name" value="OXIDOREDUCTASE, SHORT-CHAIN DEHYDROGENASE/REDUCTASE FAMILY (AFU_ORTHOLOGUE AFUA_5G02870)"/>
    <property type="match status" value="1"/>
</dbReference>
<dbReference type="GO" id="GO:0016491">
    <property type="term" value="F:oxidoreductase activity"/>
    <property type="evidence" value="ECO:0007669"/>
    <property type="project" value="UniProtKB-KW"/>
</dbReference>
<dbReference type="PANTHER" id="PTHR43639:SF1">
    <property type="entry name" value="SHORT-CHAIN DEHYDROGENASE_REDUCTASE FAMILY PROTEIN"/>
    <property type="match status" value="1"/>
</dbReference>
<evidence type="ECO:0000256" key="2">
    <source>
        <dbReference type="ARBA" id="ARBA00023002"/>
    </source>
</evidence>
<gene>
    <name evidence="3" type="ORF">FHP24_13835</name>
</gene>
<dbReference type="Pfam" id="PF13561">
    <property type="entry name" value="adh_short_C2"/>
    <property type="match status" value="1"/>
</dbReference>
<dbReference type="FunFam" id="3.40.50.720:FF:000084">
    <property type="entry name" value="Short-chain dehydrogenase reductase"/>
    <property type="match status" value="1"/>
</dbReference>
<sequence>MDFNNEFAGKKVIVTGACGIIGGWITKAFAEAGAKLCLTDHRAEALAATVGSYGDQAFGITTNLMSSPDMERFATEIASRWGAPDILVNNAGIYPSGFLLDMEIEDFDAIMGVNLRAPFYLSKLFARQMVEKSVKGSIVNISSGAARKMRRTAVTYSTSKTALDRLTKGFAIELAEYGIRVNIVEPGFAAGSNVSTLSKEHIKTVTDAIPLGRASSSDDVSNAVLFLSSSAASYITGATLAVDGGNSIGSLAVYQDKKKAL</sequence>
<dbReference type="EMBL" id="VDMN01000002">
    <property type="protein sequence ID" value="TNM63859.1"/>
    <property type="molecule type" value="Genomic_DNA"/>
</dbReference>
<dbReference type="InterPro" id="IPR036291">
    <property type="entry name" value="NAD(P)-bd_dom_sf"/>
</dbReference>
<dbReference type="RefSeq" id="WP_139676763.1">
    <property type="nucleotide sequence ID" value="NZ_VDMN01000002.1"/>
</dbReference>
<dbReference type="InterPro" id="IPR020904">
    <property type="entry name" value="Sc_DH/Rdtase_CS"/>
</dbReference>
<dbReference type="PROSITE" id="PS00061">
    <property type="entry name" value="ADH_SHORT"/>
    <property type="match status" value="1"/>
</dbReference>
<keyword evidence="2" id="KW-0560">Oxidoreductase</keyword>
<dbReference type="SUPFAM" id="SSF51735">
    <property type="entry name" value="NAD(P)-binding Rossmann-fold domains"/>
    <property type="match status" value="1"/>
</dbReference>
<comment type="caution">
    <text evidence="3">The sequence shown here is derived from an EMBL/GenBank/DDBJ whole genome shotgun (WGS) entry which is preliminary data.</text>
</comment>
<evidence type="ECO:0000256" key="1">
    <source>
        <dbReference type="ARBA" id="ARBA00006484"/>
    </source>
</evidence>